<dbReference type="GO" id="GO:0005634">
    <property type="term" value="C:nucleus"/>
    <property type="evidence" value="ECO:0007669"/>
    <property type="project" value="TreeGrafter"/>
</dbReference>
<accession>A0A9P0CS61</accession>
<name>A0A9P0CS61_9CUCU</name>
<gene>
    <name evidence="2" type="ORF">PSYICH_LOCUS4920</name>
</gene>
<dbReference type="PROSITE" id="PS51053">
    <property type="entry name" value="SERTA"/>
    <property type="match status" value="1"/>
</dbReference>
<dbReference type="EMBL" id="OV651827">
    <property type="protein sequence ID" value="CAH1103727.1"/>
    <property type="molecule type" value="Genomic_DNA"/>
</dbReference>
<evidence type="ECO:0000259" key="1">
    <source>
        <dbReference type="PROSITE" id="PS51053"/>
    </source>
</evidence>
<reference evidence="2" key="1">
    <citation type="submission" date="2022-01" db="EMBL/GenBank/DDBJ databases">
        <authorList>
            <person name="King R."/>
        </authorList>
    </citation>
    <scope>NUCLEOTIDE SEQUENCE</scope>
</reference>
<proteinExistence type="predicted"/>
<evidence type="ECO:0000313" key="3">
    <source>
        <dbReference type="Proteomes" id="UP001153636"/>
    </source>
</evidence>
<dbReference type="Pfam" id="PF06031">
    <property type="entry name" value="SERTA"/>
    <property type="match status" value="1"/>
</dbReference>
<feature type="domain" description="SERTA" evidence="1">
    <location>
        <begin position="74"/>
        <end position="120"/>
    </location>
</feature>
<organism evidence="2 3">
    <name type="scientific">Psylliodes chrysocephalus</name>
    <dbReference type="NCBI Taxonomy" id="3402493"/>
    <lineage>
        <taxon>Eukaryota</taxon>
        <taxon>Metazoa</taxon>
        <taxon>Ecdysozoa</taxon>
        <taxon>Arthropoda</taxon>
        <taxon>Hexapoda</taxon>
        <taxon>Insecta</taxon>
        <taxon>Pterygota</taxon>
        <taxon>Neoptera</taxon>
        <taxon>Endopterygota</taxon>
        <taxon>Coleoptera</taxon>
        <taxon>Polyphaga</taxon>
        <taxon>Cucujiformia</taxon>
        <taxon>Chrysomeloidea</taxon>
        <taxon>Chrysomelidae</taxon>
        <taxon>Galerucinae</taxon>
        <taxon>Alticini</taxon>
        <taxon>Psylliodes</taxon>
    </lineage>
</organism>
<dbReference type="OrthoDB" id="5976204at2759"/>
<dbReference type="InterPro" id="IPR009263">
    <property type="entry name" value="SERTA_dom"/>
</dbReference>
<dbReference type="Proteomes" id="UP001153636">
    <property type="component" value="Chromosome 15"/>
</dbReference>
<dbReference type="PANTHER" id="PTHR16277:SF7">
    <property type="entry name" value="RE12330P"/>
    <property type="match status" value="1"/>
</dbReference>
<sequence>MPDFGYSDENFYVDFRIFDDDSALCGYHQSLTMKPPPSAETDDCDDIFGPPRTYPTGYCPPKNRPSMISAKYRQKEERRKVLKISINKLKKIEDPEASLCRSVLINNTMKRLQKEAKEEKLQKQQLHYPRCYDNDTYLKNDRLEESQSLSDDALDDFDTKLAEEINEVNSKEVLSMVEDNLNGLNSSESFLTDTSSDITDTNSRLSSRKRSFDDMDDCDVQDVLSQFYMPPTPRMLTCIDEDEDVNVVDDEPLPKRLKIDLEEPSQDLEAKNCDSSLTNFSVNNFLNNNIPVEPPQTRLRYSSQNDTDSAYSCGHASMFSEFQNNVFHNLIASLET</sequence>
<dbReference type="InterPro" id="IPR052262">
    <property type="entry name" value="E2F-SERTA_domain_protein"/>
</dbReference>
<dbReference type="AlphaFoldDB" id="A0A9P0CS61"/>
<protein>
    <recommendedName>
        <fullName evidence="1">SERTA domain-containing protein</fullName>
    </recommendedName>
</protein>
<dbReference type="PANTHER" id="PTHR16277">
    <property type="entry name" value="CELL DIVISION CYCLE ASSOCIATED PROTEIN 4/SERTA DOMAIN-CONTAINING PROTEIN 2"/>
    <property type="match status" value="1"/>
</dbReference>
<keyword evidence="3" id="KW-1185">Reference proteome</keyword>
<evidence type="ECO:0000313" key="2">
    <source>
        <dbReference type="EMBL" id="CAH1103727.1"/>
    </source>
</evidence>